<dbReference type="Gene3D" id="1.10.287.130">
    <property type="match status" value="1"/>
</dbReference>
<evidence type="ECO:0000259" key="5">
    <source>
        <dbReference type="PROSITE" id="PS50112"/>
    </source>
</evidence>
<dbReference type="PRINTS" id="PR00344">
    <property type="entry name" value="BCTRLSENSOR"/>
</dbReference>
<dbReference type="PROSITE" id="PS50109">
    <property type="entry name" value="HIS_KIN"/>
    <property type="match status" value="1"/>
</dbReference>
<dbReference type="InterPro" id="IPR005467">
    <property type="entry name" value="His_kinase_dom"/>
</dbReference>
<evidence type="ECO:0000256" key="1">
    <source>
        <dbReference type="ARBA" id="ARBA00000085"/>
    </source>
</evidence>
<dbReference type="Pfam" id="PF13426">
    <property type="entry name" value="PAS_9"/>
    <property type="match status" value="1"/>
</dbReference>
<dbReference type="SMART" id="SM00387">
    <property type="entry name" value="HATPase_c"/>
    <property type="match status" value="1"/>
</dbReference>
<dbReference type="EC" id="2.7.13.3" evidence="2"/>
<keyword evidence="3" id="KW-0597">Phosphoprotein</keyword>
<dbReference type="CDD" id="cd00130">
    <property type="entry name" value="PAS"/>
    <property type="match status" value="1"/>
</dbReference>
<feature type="domain" description="PAS" evidence="5">
    <location>
        <begin position="23"/>
        <end position="64"/>
    </location>
</feature>
<gene>
    <name evidence="6" type="ORF">MPOCJGCO_0158</name>
</gene>
<dbReference type="SUPFAM" id="SSF47384">
    <property type="entry name" value="Homodimeric domain of signal transducing histidine kinase"/>
    <property type="match status" value="1"/>
</dbReference>
<dbReference type="CDD" id="cd00082">
    <property type="entry name" value="HisKA"/>
    <property type="match status" value="1"/>
</dbReference>
<comment type="caution">
    <text evidence="6">The sequence shown here is derived from an EMBL/GenBank/DDBJ whole genome shotgun (WGS) entry which is preliminary data.</text>
</comment>
<evidence type="ECO:0000256" key="3">
    <source>
        <dbReference type="ARBA" id="ARBA00022553"/>
    </source>
</evidence>
<proteinExistence type="predicted"/>
<dbReference type="PANTHER" id="PTHR43065">
    <property type="entry name" value="SENSOR HISTIDINE KINASE"/>
    <property type="match status" value="1"/>
</dbReference>
<dbReference type="NCBIfam" id="TIGR00229">
    <property type="entry name" value="sensory_box"/>
    <property type="match status" value="1"/>
</dbReference>
<dbReference type="InterPro" id="IPR036097">
    <property type="entry name" value="HisK_dim/P_sf"/>
</dbReference>
<evidence type="ECO:0000256" key="2">
    <source>
        <dbReference type="ARBA" id="ARBA00012438"/>
    </source>
</evidence>
<accession>A0ABQ4TW23</accession>
<organism evidence="6 7">
    <name type="scientific">Methylobacterium trifolii</name>
    <dbReference type="NCBI Taxonomy" id="1003092"/>
    <lineage>
        <taxon>Bacteria</taxon>
        <taxon>Pseudomonadati</taxon>
        <taxon>Pseudomonadota</taxon>
        <taxon>Alphaproteobacteria</taxon>
        <taxon>Hyphomicrobiales</taxon>
        <taxon>Methylobacteriaceae</taxon>
        <taxon>Methylobacterium</taxon>
    </lineage>
</organism>
<dbReference type="PANTHER" id="PTHR43065:SF42">
    <property type="entry name" value="TWO-COMPONENT SENSOR PPRA"/>
    <property type="match status" value="1"/>
</dbReference>
<reference evidence="6" key="1">
    <citation type="journal article" date="2021" name="Front. Microbiol.">
        <title>Comprehensive Comparative Genomics and Phenotyping of Methylobacterium Species.</title>
        <authorList>
            <person name="Alessa O."/>
            <person name="Ogura Y."/>
            <person name="Fujitani Y."/>
            <person name="Takami H."/>
            <person name="Hayashi T."/>
            <person name="Sahin N."/>
            <person name="Tani A."/>
        </authorList>
    </citation>
    <scope>NUCLEOTIDE SEQUENCE</scope>
    <source>
        <strain evidence="6">DSM 23632</strain>
    </source>
</reference>
<evidence type="ECO:0000259" key="4">
    <source>
        <dbReference type="PROSITE" id="PS50109"/>
    </source>
</evidence>
<dbReference type="SUPFAM" id="SSF55785">
    <property type="entry name" value="PYP-like sensor domain (PAS domain)"/>
    <property type="match status" value="1"/>
</dbReference>
<dbReference type="InterPro" id="IPR003594">
    <property type="entry name" value="HATPase_dom"/>
</dbReference>
<protein>
    <recommendedName>
        <fullName evidence="2">histidine kinase</fullName>
        <ecNumber evidence="2">2.7.13.3</ecNumber>
    </recommendedName>
</protein>
<feature type="domain" description="Histidine kinase" evidence="4">
    <location>
        <begin position="143"/>
        <end position="362"/>
    </location>
</feature>
<keyword evidence="7" id="KW-1185">Reference proteome</keyword>
<dbReference type="PROSITE" id="PS50112">
    <property type="entry name" value="PAS"/>
    <property type="match status" value="1"/>
</dbReference>
<dbReference type="InterPro" id="IPR000014">
    <property type="entry name" value="PAS"/>
</dbReference>
<dbReference type="SUPFAM" id="SSF55874">
    <property type="entry name" value="ATPase domain of HSP90 chaperone/DNA topoisomerase II/histidine kinase"/>
    <property type="match status" value="1"/>
</dbReference>
<dbReference type="InterPro" id="IPR036890">
    <property type="entry name" value="HATPase_C_sf"/>
</dbReference>
<evidence type="ECO:0000313" key="7">
    <source>
        <dbReference type="Proteomes" id="UP001055057"/>
    </source>
</evidence>
<dbReference type="Gene3D" id="3.30.450.20">
    <property type="entry name" value="PAS domain"/>
    <property type="match status" value="1"/>
</dbReference>
<dbReference type="InterPro" id="IPR003661">
    <property type="entry name" value="HisK_dim/P_dom"/>
</dbReference>
<evidence type="ECO:0000313" key="6">
    <source>
        <dbReference type="EMBL" id="GJE58080.1"/>
    </source>
</evidence>
<dbReference type="Pfam" id="PF02518">
    <property type="entry name" value="HATPase_c"/>
    <property type="match status" value="1"/>
</dbReference>
<dbReference type="RefSeq" id="WP_238180718.1">
    <property type="nucleotide sequence ID" value="NZ_BPRB01000009.1"/>
</dbReference>
<dbReference type="EMBL" id="BPRB01000009">
    <property type="protein sequence ID" value="GJE58080.1"/>
    <property type="molecule type" value="Genomic_DNA"/>
</dbReference>
<sequence length="368" mass="38486">MAQPETDGRDEAASRLAPGWAALLDAAAVPAFLAGGDRPDSPILHANPALLALTGYDASEMIGRGIGLIAAERGALDRAGEAATEFLASRSDGATFWGCLTSAPVAGSGLHLGQVVDVTRRREAEGGLALSRQREALGLLTNSVAHEFNNFLQILIGYIDGLKRRLGDRPEPFIQRAMSRSTDATERATVLTRQLLAFSRRIAPDVRPIDLDAVVAAVAESLRPGLPPGIRLVVAGTPGLPCAVSNPTQVDLALRHLVANACEAMPDGGTVTLATFLRPPGDYTMQRPSDGSVGITVSDTGTGMSPEMLARALAPFSTSREAGRGAGLAIVHGLMKRQNGTISLDSRPGEGTDVRLVFPAAPERTLHS</sequence>
<name>A0ABQ4TW23_9HYPH</name>
<reference evidence="6" key="2">
    <citation type="submission" date="2021-08" db="EMBL/GenBank/DDBJ databases">
        <authorList>
            <person name="Tani A."/>
            <person name="Ola A."/>
            <person name="Ogura Y."/>
            <person name="Katsura K."/>
            <person name="Hayashi T."/>
        </authorList>
    </citation>
    <scope>NUCLEOTIDE SEQUENCE</scope>
    <source>
        <strain evidence="6">DSM 23632</strain>
    </source>
</reference>
<dbReference type="Proteomes" id="UP001055057">
    <property type="component" value="Unassembled WGS sequence"/>
</dbReference>
<dbReference type="Gene3D" id="3.30.565.10">
    <property type="entry name" value="Histidine kinase-like ATPase, C-terminal domain"/>
    <property type="match status" value="1"/>
</dbReference>
<dbReference type="InterPro" id="IPR004358">
    <property type="entry name" value="Sig_transdc_His_kin-like_C"/>
</dbReference>
<dbReference type="SMART" id="SM00388">
    <property type="entry name" value="HisKA"/>
    <property type="match status" value="1"/>
</dbReference>
<dbReference type="InterPro" id="IPR035965">
    <property type="entry name" value="PAS-like_dom_sf"/>
</dbReference>
<comment type="catalytic activity">
    <reaction evidence="1">
        <text>ATP + protein L-histidine = ADP + protein N-phospho-L-histidine.</text>
        <dbReference type="EC" id="2.7.13.3"/>
    </reaction>
</comment>